<dbReference type="InterPro" id="IPR041705">
    <property type="entry name" value="PIN_Sll0205"/>
</dbReference>
<accession>A0A7W9GSS9</accession>
<evidence type="ECO:0000256" key="4">
    <source>
        <dbReference type="ARBA" id="ARBA00022842"/>
    </source>
</evidence>
<comment type="caution">
    <text evidence="6">The sequence shown here is derived from an EMBL/GenBank/DDBJ whole genome shotgun (WGS) entry which is preliminary data.</text>
</comment>
<dbReference type="GO" id="GO:0046872">
    <property type="term" value="F:metal ion binding"/>
    <property type="evidence" value="ECO:0007669"/>
    <property type="project" value="UniProtKB-KW"/>
</dbReference>
<dbReference type="Proteomes" id="UP000542813">
    <property type="component" value="Unassembled WGS sequence"/>
</dbReference>
<dbReference type="GO" id="GO:0016787">
    <property type="term" value="F:hydrolase activity"/>
    <property type="evidence" value="ECO:0007669"/>
    <property type="project" value="UniProtKB-KW"/>
</dbReference>
<dbReference type="Gene3D" id="3.40.50.1010">
    <property type="entry name" value="5'-nuclease"/>
    <property type="match status" value="1"/>
</dbReference>
<keyword evidence="1" id="KW-0540">Nuclease</keyword>
<dbReference type="InterPro" id="IPR002716">
    <property type="entry name" value="PIN_dom"/>
</dbReference>
<evidence type="ECO:0000313" key="7">
    <source>
        <dbReference type="Proteomes" id="UP000542813"/>
    </source>
</evidence>
<dbReference type="RefSeq" id="WP_221441132.1">
    <property type="nucleotide sequence ID" value="NZ_JACHMM010000001.1"/>
</dbReference>
<feature type="domain" description="PIN" evidence="5">
    <location>
        <begin position="8"/>
        <end position="122"/>
    </location>
</feature>
<dbReference type="GO" id="GO:0004518">
    <property type="term" value="F:nuclease activity"/>
    <property type="evidence" value="ECO:0007669"/>
    <property type="project" value="UniProtKB-KW"/>
</dbReference>
<evidence type="ECO:0000256" key="1">
    <source>
        <dbReference type="ARBA" id="ARBA00022722"/>
    </source>
</evidence>
<keyword evidence="7" id="KW-1185">Reference proteome</keyword>
<name>A0A7W9GSS9_9ACTN</name>
<reference evidence="6 7" key="1">
    <citation type="submission" date="2020-08" db="EMBL/GenBank/DDBJ databases">
        <title>Sequencing the genomes of 1000 actinobacteria strains.</title>
        <authorList>
            <person name="Klenk H.-P."/>
        </authorList>
    </citation>
    <scope>NUCLEOTIDE SEQUENCE [LARGE SCALE GENOMIC DNA]</scope>
    <source>
        <strain evidence="6 7">DSM 102122</strain>
    </source>
</reference>
<keyword evidence="3" id="KW-0378">Hydrolase</keyword>
<evidence type="ECO:0000256" key="2">
    <source>
        <dbReference type="ARBA" id="ARBA00022723"/>
    </source>
</evidence>
<dbReference type="PANTHER" id="PTHR36173">
    <property type="entry name" value="RIBONUCLEASE VAPC16-RELATED"/>
    <property type="match status" value="1"/>
</dbReference>
<dbReference type="SUPFAM" id="SSF88723">
    <property type="entry name" value="PIN domain-like"/>
    <property type="match status" value="1"/>
</dbReference>
<dbReference type="CDD" id="cd09872">
    <property type="entry name" value="PIN_Sll0205-like"/>
    <property type="match status" value="1"/>
</dbReference>
<evidence type="ECO:0000259" key="5">
    <source>
        <dbReference type="Pfam" id="PF01850"/>
    </source>
</evidence>
<proteinExistence type="predicted"/>
<dbReference type="Pfam" id="PF01850">
    <property type="entry name" value="PIN"/>
    <property type="match status" value="1"/>
</dbReference>
<evidence type="ECO:0000256" key="3">
    <source>
        <dbReference type="ARBA" id="ARBA00022801"/>
    </source>
</evidence>
<dbReference type="EMBL" id="JACHMM010000001">
    <property type="protein sequence ID" value="MBB5789395.1"/>
    <property type="molecule type" value="Genomic_DNA"/>
</dbReference>
<organism evidence="6 7">
    <name type="scientific">Jiangella mangrovi</name>
    <dbReference type="NCBI Taxonomy" id="1524084"/>
    <lineage>
        <taxon>Bacteria</taxon>
        <taxon>Bacillati</taxon>
        <taxon>Actinomycetota</taxon>
        <taxon>Actinomycetes</taxon>
        <taxon>Jiangellales</taxon>
        <taxon>Jiangellaceae</taxon>
        <taxon>Jiangella</taxon>
    </lineage>
</organism>
<dbReference type="InterPro" id="IPR029060">
    <property type="entry name" value="PIN-like_dom_sf"/>
</dbReference>
<dbReference type="AlphaFoldDB" id="A0A7W9GSS9"/>
<evidence type="ECO:0000313" key="6">
    <source>
        <dbReference type="EMBL" id="MBB5789395.1"/>
    </source>
</evidence>
<keyword evidence="2" id="KW-0479">Metal-binding</keyword>
<gene>
    <name evidence="6" type="ORF">HD601_003970</name>
</gene>
<protein>
    <submittedName>
        <fullName evidence="6">PIN domain nuclease of toxin-antitoxin system</fullName>
    </submittedName>
</protein>
<sequence>MTTRTRLLLDTHVVLWWLMDDAELSDELKEAIDEELEVFVSSATAWEVSIKQGLGKLSAPVDLAEEILRSDLQQLPIGFEHAIEAGRLPLHHRDPFDRMLVAQARVEGLTLVTRDTAINDYDVRVVKA</sequence>
<keyword evidence="4" id="KW-0460">Magnesium</keyword>
<dbReference type="PANTHER" id="PTHR36173:SF2">
    <property type="entry name" value="RIBONUCLEASE VAPC16"/>
    <property type="match status" value="1"/>
</dbReference>
<dbReference type="InterPro" id="IPR052919">
    <property type="entry name" value="TA_system_RNase"/>
</dbReference>